<evidence type="ECO:0000256" key="2">
    <source>
        <dbReference type="ARBA" id="ARBA00022452"/>
    </source>
</evidence>
<protein>
    <submittedName>
        <fullName evidence="7">TolC family protein</fullName>
    </submittedName>
</protein>
<accession>A0ABS1JCV5</accession>
<comment type="caution">
    <text evidence="7">The sequence shown here is derived from an EMBL/GenBank/DDBJ whole genome shotgun (WGS) entry which is preliminary data.</text>
</comment>
<keyword evidence="4" id="KW-0472">Membrane</keyword>
<evidence type="ECO:0000256" key="6">
    <source>
        <dbReference type="SAM" id="SignalP"/>
    </source>
</evidence>
<keyword evidence="5" id="KW-0998">Cell outer membrane</keyword>
<dbReference type="Gene3D" id="1.20.1600.10">
    <property type="entry name" value="Outer membrane efflux proteins (OEP)"/>
    <property type="match status" value="2"/>
</dbReference>
<evidence type="ECO:0000256" key="5">
    <source>
        <dbReference type="ARBA" id="ARBA00023237"/>
    </source>
</evidence>
<dbReference type="PANTHER" id="PTHR30026:SF20">
    <property type="entry name" value="OUTER MEMBRANE PROTEIN TOLC"/>
    <property type="match status" value="1"/>
</dbReference>
<keyword evidence="6" id="KW-0732">Signal</keyword>
<name>A0ABS1JCV5_9BACL</name>
<feature type="signal peptide" evidence="6">
    <location>
        <begin position="1"/>
        <end position="32"/>
    </location>
</feature>
<gene>
    <name evidence="7" type="ORF">JJB07_15935</name>
</gene>
<evidence type="ECO:0000313" key="8">
    <source>
        <dbReference type="Proteomes" id="UP000602284"/>
    </source>
</evidence>
<evidence type="ECO:0000256" key="1">
    <source>
        <dbReference type="ARBA" id="ARBA00004442"/>
    </source>
</evidence>
<reference evidence="7 8" key="1">
    <citation type="submission" date="2021-01" db="EMBL/GenBank/DDBJ databases">
        <title>Tumebacillus sp. strain ITR2 16S ribosomal RNA gene Genome sequencing and assembly.</title>
        <authorList>
            <person name="Kang M."/>
        </authorList>
    </citation>
    <scope>NUCLEOTIDE SEQUENCE [LARGE SCALE GENOMIC DNA]</scope>
    <source>
        <strain evidence="7 8">ITR2</strain>
    </source>
</reference>
<comment type="subcellular location">
    <subcellularLocation>
        <location evidence="1">Cell outer membrane</location>
    </subcellularLocation>
</comment>
<feature type="chain" id="PRO_5045755638" evidence="6">
    <location>
        <begin position="33"/>
        <end position="571"/>
    </location>
</feature>
<dbReference type="SUPFAM" id="SSF56954">
    <property type="entry name" value="Outer membrane efflux proteins (OEP)"/>
    <property type="match status" value="2"/>
</dbReference>
<evidence type="ECO:0000313" key="7">
    <source>
        <dbReference type="EMBL" id="MBL0388107.1"/>
    </source>
</evidence>
<dbReference type="EMBL" id="JAEQNB010000005">
    <property type="protein sequence ID" value="MBL0388107.1"/>
    <property type="molecule type" value="Genomic_DNA"/>
</dbReference>
<dbReference type="Proteomes" id="UP000602284">
    <property type="component" value="Unassembled WGS sequence"/>
</dbReference>
<keyword evidence="8" id="KW-1185">Reference proteome</keyword>
<keyword evidence="3" id="KW-0812">Transmembrane</keyword>
<dbReference type="RefSeq" id="WP_201636767.1">
    <property type="nucleotide sequence ID" value="NZ_JAEQNB010000005.1"/>
</dbReference>
<keyword evidence="2" id="KW-1134">Transmembrane beta strand</keyword>
<evidence type="ECO:0000256" key="4">
    <source>
        <dbReference type="ARBA" id="ARBA00023136"/>
    </source>
</evidence>
<dbReference type="InterPro" id="IPR051906">
    <property type="entry name" value="TolC-like"/>
</dbReference>
<proteinExistence type="predicted"/>
<evidence type="ECO:0000256" key="3">
    <source>
        <dbReference type="ARBA" id="ARBA00022692"/>
    </source>
</evidence>
<organism evidence="7 8">
    <name type="scientific">Tumebacillus amylolyticus</name>
    <dbReference type="NCBI Taxonomy" id="2801339"/>
    <lineage>
        <taxon>Bacteria</taxon>
        <taxon>Bacillati</taxon>
        <taxon>Bacillota</taxon>
        <taxon>Bacilli</taxon>
        <taxon>Bacillales</taxon>
        <taxon>Alicyclobacillaceae</taxon>
        <taxon>Tumebacillus</taxon>
    </lineage>
</organism>
<sequence length="571" mass="62558">MLKKRRPSTVFHLVMLGVLTFQQLGSASSAYASEEISLSDAIRNSVDASAEITTMKNVQLTQADFDLAQAYQTLRNQDEKDNSNKAKEHSMSRDIDLGLKVPQAMLNKKKLQHQLDDKVRQTQVQTEQAYMTAYQQQVGVDNATAALQKAEQKAKDLRAKQKFGYATADDVTAADALVVQTQTNLQTAQLSFKSGRLALGQLLGKDLDGDYRFELPRVYANLTQDTMWKLYESAKSSDFDLFQDTEATNMAQTKANIIRGLYQNKFGTQATSLLASMYQSPKAPDYNSFLSQYDSMILSLKNKWKGKALVLALSFPFIKIVDKVELQGEYQDDRYFEDLSSSLPMALLDLDKAKLKEADTRNKLAAKIKSTYLTAKQAEAGYLLALKAEATAKETVESAKGKIKFGQLTQDDVDKLQGAYEQAQMATLSSYIAYKSSLSTLNLAAGGTLPYASGIPKTAAETGTEAFKPQPPAPKSLGLWQLEPVAKGMTSSFKLKLADGATATHFALRLKQGGQLIGDKTPINGGITHLDLVFQDPSLLQVVLYAGDKQIAVTDLSGYAPSGQLTESPDS</sequence>
<dbReference type="PANTHER" id="PTHR30026">
    <property type="entry name" value="OUTER MEMBRANE PROTEIN TOLC"/>
    <property type="match status" value="1"/>
</dbReference>